<dbReference type="Proteomes" id="UP001500547">
    <property type="component" value="Unassembled WGS sequence"/>
</dbReference>
<dbReference type="EMBL" id="BAABLD010000008">
    <property type="protein sequence ID" value="GAA5164186.1"/>
    <property type="molecule type" value="Genomic_DNA"/>
</dbReference>
<name>A0ABP9QMJ2_9RHOO</name>
<accession>A0ABP9QMJ2</accession>
<keyword evidence="2" id="KW-1185">Reference proteome</keyword>
<reference evidence="2" key="1">
    <citation type="journal article" date="2019" name="Int. J. Syst. Evol. Microbiol.">
        <title>The Global Catalogue of Microorganisms (GCM) 10K type strain sequencing project: providing services to taxonomists for standard genome sequencing and annotation.</title>
        <authorList>
            <consortium name="The Broad Institute Genomics Platform"/>
            <consortium name="The Broad Institute Genome Sequencing Center for Infectious Disease"/>
            <person name="Wu L."/>
            <person name="Ma J."/>
        </authorList>
    </citation>
    <scope>NUCLEOTIDE SEQUENCE [LARGE SCALE GENOMIC DNA]</scope>
    <source>
        <strain evidence="2">JCM 18715</strain>
    </source>
</reference>
<comment type="caution">
    <text evidence="1">The sequence shown here is derived from an EMBL/GenBank/DDBJ whole genome shotgun (WGS) entry which is preliminary data.</text>
</comment>
<sequence>MTYSFEIFDLSLHGRAYWSAADLERVGMLAELRGADTATAREFGTLTNRREMIESVVQIDVA</sequence>
<evidence type="ECO:0000313" key="1">
    <source>
        <dbReference type="EMBL" id="GAA5164186.1"/>
    </source>
</evidence>
<evidence type="ECO:0000313" key="2">
    <source>
        <dbReference type="Proteomes" id="UP001500547"/>
    </source>
</evidence>
<gene>
    <name evidence="1" type="ORF">GCM10025770_17600</name>
</gene>
<dbReference type="RefSeq" id="WP_345532538.1">
    <property type="nucleotide sequence ID" value="NZ_BAABLD010000008.1"/>
</dbReference>
<organism evidence="1 2">
    <name type="scientific">Viridibacterium curvum</name>
    <dbReference type="NCBI Taxonomy" id="1101404"/>
    <lineage>
        <taxon>Bacteria</taxon>
        <taxon>Pseudomonadati</taxon>
        <taxon>Pseudomonadota</taxon>
        <taxon>Betaproteobacteria</taxon>
        <taxon>Rhodocyclales</taxon>
        <taxon>Rhodocyclaceae</taxon>
        <taxon>Viridibacterium</taxon>
    </lineage>
</organism>
<proteinExistence type="predicted"/>
<protein>
    <submittedName>
        <fullName evidence="1">Uncharacterized protein</fullName>
    </submittedName>
</protein>